<dbReference type="InterPro" id="IPR043594">
    <property type="entry name" value="HMGL"/>
</dbReference>
<evidence type="ECO:0000256" key="1">
    <source>
        <dbReference type="ARBA" id="ARBA00009405"/>
    </source>
</evidence>
<keyword evidence="3" id="KW-0479">Metal-binding</keyword>
<dbReference type="SUPFAM" id="SSF51569">
    <property type="entry name" value="Aldolase"/>
    <property type="match status" value="1"/>
</dbReference>
<protein>
    <submittedName>
        <fullName evidence="7">Hydroxymethylglutaryl-CoA lyase</fullName>
    </submittedName>
</protein>
<evidence type="ECO:0000256" key="3">
    <source>
        <dbReference type="ARBA" id="ARBA00022723"/>
    </source>
</evidence>
<evidence type="ECO:0000259" key="6">
    <source>
        <dbReference type="PROSITE" id="PS50991"/>
    </source>
</evidence>
<dbReference type="InterPro" id="IPR000891">
    <property type="entry name" value="PYR_CT"/>
</dbReference>
<evidence type="ECO:0000256" key="2">
    <source>
        <dbReference type="ARBA" id="ARBA00022679"/>
    </source>
</evidence>
<dbReference type="CDD" id="cd07938">
    <property type="entry name" value="DRE_TIM_HMGL"/>
    <property type="match status" value="1"/>
</dbReference>
<dbReference type="OrthoDB" id="9784013at2"/>
<comment type="similarity">
    <text evidence="5">Belongs to the alpha-IPM synthase/homocitrate synthase family.</text>
</comment>
<dbReference type="NCBIfam" id="NF004283">
    <property type="entry name" value="PRK05692.1"/>
    <property type="match status" value="1"/>
</dbReference>
<reference evidence="8" key="1">
    <citation type="submission" date="2016-05" db="EMBL/GenBank/DDBJ databases">
        <authorList>
            <person name="Baek K."/>
            <person name="Yang S.-J."/>
        </authorList>
    </citation>
    <scope>NUCLEOTIDE SEQUENCE [LARGE SCALE GENOMIC DNA]</scope>
    <source>
        <strain evidence="8">ST58-10</strain>
    </source>
</reference>
<organism evidence="7 8">
    <name type="scientific">Marinobacterium aestuarii</name>
    <dbReference type="NCBI Taxonomy" id="1821621"/>
    <lineage>
        <taxon>Bacteria</taxon>
        <taxon>Pseudomonadati</taxon>
        <taxon>Pseudomonadota</taxon>
        <taxon>Gammaproteobacteria</taxon>
        <taxon>Oceanospirillales</taxon>
        <taxon>Oceanospirillaceae</taxon>
        <taxon>Marinobacterium</taxon>
    </lineage>
</organism>
<dbReference type="EMBL" id="CP015839">
    <property type="protein sequence ID" value="ANG63186.1"/>
    <property type="molecule type" value="Genomic_DNA"/>
</dbReference>
<dbReference type="Pfam" id="PF00682">
    <property type="entry name" value="HMGL-like"/>
    <property type="match status" value="1"/>
</dbReference>
<dbReference type="PROSITE" id="PS50991">
    <property type="entry name" value="PYR_CT"/>
    <property type="match status" value="1"/>
</dbReference>
<dbReference type="PANTHER" id="PTHR42738:SF7">
    <property type="entry name" value="HYDROXYMETHYLGLUTARYL-COA LYASE"/>
    <property type="match status" value="1"/>
</dbReference>
<sequence length="313" mass="33169">MREPMPAQAQIREVGLRDGLQSLSRVMPTEFKCNWIRQAYEAGMREMEVVSFVPPRLLPQMADSVEVVAFAKTLPGLQVCSLVPNVKGAERAIEAGADLLILPISASFAHSQANVRKTPDEMIDNVRAIVEARNAAGAATRLEAGIGTAFGCALQGEVKESEVLRLAEAALEAGADCISLADTVGYANPAQVRRLFRQVFEIAGDRFVCGHFHDTRGLGLVNVLAALDVGMTRFDASLAGIGGCPFAPGATGNVATEDVVFMLNSMGIDTGIDLEALLKVRAWVGGPLEGESLRGAIHQAGLPKNYKSVPSAA</sequence>
<dbReference type="STRING" id="1821621.A8C75_12355"/>
<dbReference type="AlphaFoldDB" id="A0A1A9EZ13"/>
<evidence type="ECO:0000313" key="7">
    <source>
        <dbReference type="EMBL" id="ANG63186.1"/>
    </source>
</evidence>
<dbReference type="GO" id="GO:0004419">
    <property type="term" value="F:hydroxymethylglutaryl-CoA lyase activity"/>
    <property type="evidence" value="ECO:0007669"/>
    <property type="project" value="TreeGrafter"/>
</dbReference>
<keyword evidence="8" id="KW-1185">Reference proteome</keyword>
<gene>
    <name evidence="7" type="ORF">A8C75_12355</name>
</gene>
<dbReference type="KEGG" id="mars:A8C75_12355"/>
<dbReference type="Gene3D" id="3.20.20.70">
    <property type="entry name" value="Aldolase class I"/>
    <property type="match status" value="1"/>
</dbReference>
<dbReference type="InterPro" id="IPR013785">
    <property type="entry name" value="Aldolase_TIM"/>
</dbReference>
<dbReference type="PROSITE" id="PS00815">
    <property type="entry name" value="AIPM_HOMOCIT_SYNTH_1"/>
    <property type="match status" value="1"/>
</dbReference>
<dbReference type="Proteomes" id="UP000078070">
    <property type="component" value="Chromosome"/>
</dbReference>
<dbReference type="RefSeq" id="WP_067382701.1">
    <property type="nucleotide sequence ID" value="NZ_CP015839.1"/>
</dbReference>
<accession>A0A1A9EZ13</accession>
<proteinExistence type="inferred from homology"/>
<evidence type="ECO:0000313" key="8">
    <source>
        <dbReference type="Proteomes" id="UP000078070"/>
    </source>
</evidence>
<dbReference type="GO" id="GO:0046872">
    <property type="term" value="F:metal ion binding"/>
    <property type="evidence" value="ECO:0007669"/>
    <property type="project" value="UniProtKB-KW"/>
</dbReference>
<reference evidence="7 8" key="2">
    <citation type="journal article" date="2018" name="Int. J. Syst. Evol. Microbiol.">
        <title>Marinobacterium aestuarii sp. nov., a benzene-degrading marine bacterium isolated from estuary sediment.</title>
        <authorList>
            <person name="Bae S.S."/>
            <person name="Jung J."/>
            <person name="Chung D."/>
            <person name="Baek K."/>
        </authorList>
    </citation>
    <scope>NUCLEOTIDE SEQUENCE [LARGE SCALE GENOMIC DNA]</scope>
    <source>
        <strain evidence="7 8">ST58-10</strain>
    </source>
</reference>
<evidence type="ECO:0000256" key="4">
    <source>
        <dbReference type="ARBA" id="ARBA00023239"/>
    </source>
</evidence>
<keyword evidence="4 7" id="KW-0456">Lyase</keyword>
<name>A0A1A9EZ13_9GAMM</name>
<dbReference type="InterPro" id="IPR002034">
    <property type="entry name" value="AIPM/Hcit_synth_CS"/>
</dbReference>
<keyword evidence="2 5" id="KW-0808">Transferase</keyword>
<dbReference type="GO" id="GO:0006552">
    <property type="term" value="P:L-leucine catabolic process"/>
    <property type="evidence" value="ECO:0007669"/>
    <property type="project" value="TreeGrafter"/>
</dbReference>
<dbReference type="GO" id="GO:0046912">
    <property type="term" value="F:acyltransferase activity, acyl groups converted into alkyl on transfer"/>
    <property type="evidence" value="ECO:0007669"/>
    <property type="project" value="InterPro"/>
</dbReference>
<dbReference type="PANTHER" id="PTHR42738">
    <property type="entry name" value="HYDROXYMETHYLGLUTARYL-COA LYASE"/>
    <property type="match status" value="1"/>
</dbReference>
<evidence type="ECO:0000256" key="5">
    <source>
        <dbReference type="RuleBase" id="RU003523"/>
    </source>
</evidence>
<comment type="similarity">
    <text evidence="1">Belongs to the HMG-CoA lyase family.</text>
</comment>
<dbReference type="GO" id="GO:0046951">
    <property type="term" value="P:ketone body biosynthetic process"/>
    <property type="evidence" value="ECO:0007669"/>
    <property type="project" value="TreeGrafter"/>
</dbReference>
<feature type="domain" description="Pyruvate carboxyltransferase" evidence="6">
    <location>
        <begin position="9"/>
        <end position="278"/>
    </location>
</feature>